<dbReference type="SUPFAM" id="SSF52540">
    <property type="entry name" value="P-loop containing nucleoside triphosphate hydrolases"/>
    <property type="match status" value="1"/>
</dbReference>
<dbReference type="InterPro" id="IPR011993">
    <property type="entry name" value="PH-like_dom_sf"/>
</dbReference>
<dbReference type="GO" id="GO:0016301">
    <property type="term" value="F:kinase activity"/>
    <property type="evidence" value="ECO:0007669"/>
    <property type="project" value="UniProtKB-KW"/>
</dbReference>
<dbReference type="InterPro" id="IPR016024">
    <property type="entry name" value="ARM-type_fold"/>
</dbReference>
<keyword evidence="5" id="KW-1185">Reference proteome</keyword>
<proteinExistence type="predicted"/>
<reference evidence="4 5" key="1">
    <citation type="journal article" date="2017" name="Nat. Ecol. Evol.">
        <title>Scallop genome provides insights into evolution of bilaterian karyotype and development.</title>
        <authorList>
            <person name="Wang S."/>
            <person name="Zhang J."/>
            <person name="Jiao W."/>
            <person name="Li J."/>
            <person name="Xun X."/>
            <person name="Sun Y."/>
            <person name="Guo X."/>
            <person name="Huan P."/>
            <person name="Dong B."/>
            <person name="Zhang L."/>
            <person name="Hu X."/>
            <person name="Sun X."/>
            <person name="Wang J."/>
            <person name="Zhao C."/>
            <person name="Wang Y."/>
            <person name="Wang D."/>
            <person name="Huang X."/>
            <person name="Wang R."/>
            <person name="Lv J."/>
            <person name="Li Y."/>
            <person name="Zhang Z."/>
            <person name="Liu B."/>
            <person name="Lu W."/>
            <person name="Hui Y."/>
            <person name="Liang J."/>
            <person name="Zhou Z."/>
            <person name="Hou R."/>
            <person name="Li X."/>
            <person name="Liu Y."/>
            <person name="Li H."/>
            <person name="Ning X."/>
            <person name="Lin Y."/>
            <person name="Zhao L."/>
            <person name="Xing Q."/>
            <person name="Dou J."/>
            <person name="Li Y."/>
            <person name="Mao J."/>
            <person name="Guo H."/>
            <person name="Dou H."/>
            <person name="Li T."/>
            <person name="Mu C."/>
            <person name="Jiang W."/>
            <person name="Fu Q."/>
            <person name="Fu X."/>
            <person name="Miao Y."/>
            <person name="Liu J."/>
            <person name="Yu Q."/>
            <person name="Li R."/>
            <person name="Liao H."/>
            <person name="Li X."/>
            <person name="Kong Y."/>
            <person name="Jiang Z."/>
            <person name="Chourrout D."/>
            <person name="Li R."/>
            <person name="Bao Z."/>
        </authorList>
    </citation>
    <scope>NUCLEOTIDE SEQUENCE [LARGE SCALE GENOMIC DNA]</scope>
    <source>
        <strain evidence="4 5">PY_sf001</strain>
    </source>
</reference>
<dbReference type="Proteomes" id="UP000242188">
    <property type="component" value="Unassembled WGS sequence"/>
</dbReference>
<feature type="region of interest" description="Disordered" evidence="2">
    <location>
        <begin position="554"/>
        <end position="586"/>
    </location>
</feature>
<dbReference type="SUPFAM" id="SSF48371">
    <property type="entry name" value="ARM repeat"/>
    <property type="match status" value="1"/>
</dbReference>
<dbReference type="STRING" id="6573.A0A210PNU6"/>
<dbReference type="Gene3D" id="1.10.10.10">
    <property type="entry name" value="Winged helix-like DNA-binding domain superfamily/Winged helix DNA-binding domain"/>
    <property type="match status" value="1"/>
</dbReference>
<dbReference type="SMART" id="SM00233">
    <property type="entry name" value="PH"/>
    <property type="match status" value="1"/>
</dbReference>
<dbReference type="Pfam" id="PF16095">
    <property type="entry name" value="COR-A"/>
    <property type="match status" value="1"/>
</dbReference>
<evidence type="ECO:0000313" key="4">
    <source>
        <dbReference type="EMBL" id="OWF38143.1"/>
    </source>
</evidence>
<name>A0A210PNU6_MIZYE</name>
<dbReference type="InterPro" id="IPR001849">
    <property type="entry name" value="PH_domain"/>
</dbReference>
<keyword evidence="4" id="KW-0808">Transferase</keyword>
<organism evidence="4 5">
    <name type="scientific">Mizuhopecten yessoensis</name>
    <name type="common">Japanese scallop</name>
    <name type="synonym">Patinopecten yessoensis</name>
    <dbReference type="NCBI Taxonomy" id="6573"/>
    <lineage>
        <taxon>Eukaryota</taxon>
        <taxon>Metazoa</taxon>
        <taxon>Spiralia</taxon>
        <taxon>Lophotrochozoa</taxon>
        <taxon>Mollusca</taxon>
        <taxon>Bivalvia</taxon>
        <taxon>Autobranchia</taxon>
        <taxon>Pteriomorphia</taxon>
        <taxon>Pectinida</taxon>
        <taxon>Pectinoidea</taxon>
        <taxon>Pectinidae</taxon>
        <taxon>Mizuhopecten</taxon>
    </lineage>
</organism>
<evidence type="ECO:0000256" key="2">
    <source>
        <dbReference type="SAM" id="MobiDB-lite"/>
    </source>
</evidence>
<dbReference type="PANTHER" id="PTHR14389">
    <property type="entry name" value="SI:CH1073-475A24.1"/>
    <property type="match status" value="1"/>
</dbReference>
<dbReference type="SUPFAM" id="SSF50494">
    <property type="entry name" value="Trypsin-like serine proteases"/>
    <property type="match status" value="1"/>
</dbReference>
<sequence length="1484" mass="168210">MNKLIFPQYSGWLHIRTGYFETKRAFFVLCNGQLNYYDKDWRKTFHSGDVNQKEKKFKVTPIGDLSFKIDKLTLKSDNEACRNRWIRELAHAADEEENVDLFIDDCKRDLENASIGSLPDILNWVTGILAILKDARTTREDLACIGNHLANSGFVSAVVRCFKFALHCTQTLYLTNVVLETVATSDDCDDVDKILYITRRLIWRLSFASKAFAVAITCTDYLHYVVQDLKQVLLSPEQDWEDGNYLIFSALDVIQQCARSGVKKEKLYEFGGVYTIACILRQTSSNKIKLAAYMALSHMVKQDDVKHLKIDEAFLIYLLDLLKKAIPNSGHNVTVDRASGYYTEVLELFDTLDGLCSLEENRKMIYDNGIIKNVADVTESCAKEDLSNLTNEEETLSTLRLIDRLCYSLYAKRALKTNETIVTSIDILLGVDNKKVRDKARAVQTRIQAVELPRSILRLDTDTVLRYKTALRCGTTPDRHVRVMVLGHKGAGKSSLCRRLLDDDLEGIDSTEGIDLYIQKILVDLKTLEWTIQNKGAELDSPINKLAKVMDDIDGADSHTNNIPNPDQNQSPQQHAKKSNNHPENANPILVYRREESQEGESEDEFEDALEYLSEIECPTHSQMTTLQQVFQSRIAHDFLDEDHASISLFDFAGEQIYYATHQIFLAPECVFILVVDLSEVEKGHDSVIDEARFWLASILDYSAIRKDEGNGMVFQCPPVVLVGTHKDKLPFKTDREKEAFGLKTLQDVLSVPELDCLGKANFAGVCVIDNTIIDPAMADLKTAVIDAAKSQEKWERPIPTKWLSFENEVMKLKAKGEKILDFDLLRKLNAAIECPLESDAEIIAFLKYLHAEGLVLFFEGESLTNLVIIDLQWAINAFKHIITTERVIKRICSPGLYKMQHQLNTEAKLYPEYVEEILKNFDVNLTPTHIKSVLLYMEKLNLISKCLITRPDYWIVPCMLKTTQLLVVLEELQFDRQVKTCVLYLDTHSPGMKNAFSSQLMAACIEKWSLVTAKGRCVLFRNIASFKIDMCWRLLLHLEEGVVQAVIYRYSQAETNIPRGLGEETRLFLEKTCSSIIQRYQKVVRVRSCVQCSLKTKAASTPVECTSLLKHKELQCCEGTSNQLHVIGLESLQHWFKVENTDQRDLTEPTGPAHVASNKNEVMTHQKELLPKFPRVSVRQRNKSGLHFPQEPTAKVGKDVFMKDYDDSFTETSLHVLLLCCESVGMLKSDHGTCTVFRVGTNSALTTFHSVNKILLEKTTTGFKWNFDNLSRENTVVIFNQGVSFSLLPCLEAYDADLDYAVLTLSPCPNMTLPPPLMPLSTNDSPDRLAAVIGFGHTRHDQKTVDPHVPILSSVDEQLQQAEQWVRENEPAIQECLRLNGENEYKVSEAYAVLNKDNKICIRSTMEKGGSGSPGLAFTPNGPRVLTMLQGGLPSFFWALPHDMRGYVPLAYRVEYGISMWAIQNHIEQALGRPDLRQDIFGY</sequence>
<dbReference type="InterPro" id="IPR009003">
    <property type="entry name" value="Peptidase_S1_PA"/>
</dbReference>
<dbReference type="Gene3D" id="2.30.29.30">
    <property type="entry name" value="Pleckstrin-homology domain (PH domain)/Phosphotyrosine-binding domain (PTB)"/>
    <property type="match status" value="1"/>
</dbReference>
<feature type="compositionally biased region" description="Polar residues" evidence="2">
    <location>
        <begin position="558"/>
        <end position="574"/>
    </location>
</feature>
<evidence type="ECO:0000313" key="5">
    <source>
        <dbReference type="Proteomes" id="UP000242188"/>
    </source>
</evidence>
<dbReference type="InterPro" id="IPR036388">
    <property type="entry name" value="WH-like_DNA-bd_sf"/>
</dbReference>
<feature type="domain" description="PH" evidence="3">
    <location>
        <begin position="7"/>
        <end position="96"/>
    </location>
</feature>
<accession>A0A210PNU6</accession>
<dbReference type="PANTHER" id="PTHR14389:SF3">
    <property type="entry name" value="PROTEIN FAM111A-LIKE"/>
    <property type="match status" value="1"/>
</dbReference>
<dbReference type="OrthoDB" id="10252328at2759"/>
<protein>
    <submittedName>
        <fullName evidence="4">Serine/threonine-protein kinase pats1</fullName>
    </submittedName>
</protein>
<dbReference type="EMBL" id="NEDP02005572">
    <property type="protein sequence ID" value="OWF38143.1"/>
    <property type="molecule type" value="Genomic_DNA"/>
</dbReference>
<dbReference type="InterPro" id="IPR027417">
    <property type="entry name" value="P-loop_NTPase"/>
</dbReference>
<dbReference type="Gene3D" id="3.40.50.300">
    <property type="entry name" value="P-loop containing nucleotide triphosphate hydrolases"/>
    <property type="match status" value="2"/>
</dbReference>
<keyword evidence="1" id="KW-0677">Repeat</keyword>
<evidence type="ECO:0000256" key="1">
    <source>
        <dbReference type="ARBA" id="ARBA00022737"/>
    </source>
</evidence>
<comment type="caution">
    <text evidence="4">The sequence shown here is derived from an EMBL/GenBank/DDBJ whole genome shotgun (WGS) entry which is preliminary data.</text>
</comment>
<gene>
    <name evidence="4" type="ORF">KP79_PYT08829</name>
</gene>
<keyword evidence="4" id="KW-0418">Kinase</keyword>
<evidence type="ECO:0000259" key="3">
    <source>
        <dbReference type="SMART" id="SM00233"/>
    </source>
</evidence>
<dbReference type="InterPro" id="IPR032171">
    <property type="entry name" value="COR-A"/>
</dbReference>
<dbReference type="SUPFAM" id="SSF50729">
    <property type="entry name" value="PH domain-like"/>
    <property type="match status" value="1"/>
</dbReference>